<dbReference type="PANTHER" id="PTHR43531">
    <property type="entry name" value="PROTEIN ICFG"/>
    <property type="match status" value="1"/>
</dbReference>
<protein>
    <submittedName>
        <fullName evidence="8">Methyl-accepting chemotaxis protein</fullName>
    </submittedName>
</protein>
<feature type="transmembrane region" description="Helical" evidence="6">
    <location>
        <begin position="81"/>
        <end position="114"/>
    </location>
</feature>
<evidence type="ECO:0000256" key="1">
    <source>
        <dbReference type="ARBA" id="ARBA00022500"/>
    </source>
</evidence>
<organism evidence="8 9">
    <name type="scientific">Rubellimicrobium rubrum</name>
    <dbReference type="NCBI Taxonomy" id="2585369"/>
    <lineage>
        <taxon>Bacteria</taxon>
        <taxon>Pseudomonadati</taxon>
        <taxon>Pseudomonadota</taxon>
        <taxon>Alphaproteobacteria</taxon>
        <taxon>Rhodobacterales</taxon>
        <taxon>Roseobacteraceae</taxon>
        <taxon>Rubellimicrobium</taxon>
    </lineage>
</organism>
<keyword evidence="6" id="KW-0472">Membrane</keyword>
<dbReference type="Pfam" id="PF00015">
    <property type="entry name" value="MCPsignal"/>
    <property type="match status" value="1"/>
</dbReference>
<evidence type="ECO:0000313" key="9">
    <source>
        <dbReference type="Proteomes" id="UP000305887"/>
    </source>
</evidence>
<dbReference type="Proteomes" id="UP000305887">
    <property type="component" value="Unassembled WGS sequence"/>
</dbReference>
<dbReference type="Gene3D" id="1.10.287.950">
    <property type="entry name" value="Methyl-accepting chemotaxis protein"/>
    <property type="match status" value="1"/>
</dbReference>
<feature type="transmembrane region" description="Helical" evidence="6">
    <location>
        <begin position="126"/>
        <end position="143"/>
    </location>
</feature>
<dbReference type="EMBL" id="VDFU01000014">
    <property type="protein sequence ID" value="TNC48934.1"/>
    <property type="molecule type" value="Genomic_DNA"/>
</dbReference>
<sequence length="488" mass="50906">MGRRCGRRGPDRRRPDHRADRRSVVRARDGRLSRGLPASWRLDGVGCRSPERNLRLGVRGMTTVHEDAALTSGTGMARMVVLGLAVFPPGAAFLASGPMLPVLLASLMMVMLAFVSRSLKPGFQPLLLAVALIGQCIAFTAALTGHGMQLDSHMLFFAVLAIVSTMGSIPAVVLAVVVTALHHLLLALVLPELVYPSNGLTEDIGRTALHGGIVVFEAAVLIWSMVQSAKARIAVSASRAELAQQVEEAAAARAEADAARERVMAASERTRGESQKAAAAVEEIAANAKAVAESAAHARDAVARANSDAERSSEVVHRATSAMTAIEGSSAQIGQIVAVIDEIARQTDLLALNAAVESARAGEAGRGFAVVAGEVRKLAQRSADATKEIRGLVKTSSEQVRQGTSLVGDTGQALDRIVAAVSDLNGLMNTIAAGAAEQAIGLDQVNAAIVHIDHIAQGGETGAVVAAQPAMATWSKKSVARDRTWRAA</sequence>
<dbReference type="GO" id="GO:0004888">
    <property type="term" value="F:transmembrane signaling receptor activity"/>
    <property type="evidence" value="ECO:0007669"/>
    <property type="project" value="InterPro"/>
</dbReference>
<dbReference type="SMART" id="SM00283">
    <property type="entry name" value="MA"/>
    <property type="match status" value="1"/>
</dbReference>
<feature type="domain" description="Methyl-accepting transducer" evidence="7">
    <location>
        <begin position="245"/>
        <end position="448"/>
    </location>
</feature>
<evidence type="ECO:0000256" key="4">
    <source>
        <dbReference type="SAM" id="Coils"/>
    </source>
</evidence>
<accession>A0A5C4MVB3</accession>
<evidence type="ECO:0000256" key="2">
    <source>
        <dbReference type="ARBA" id="ARBA00029447"/>
    </source>
</evidence>
<dbReference type="PANTHER" id="PTHR43531:SF11">
    <property type="entry name" value="METHYL-ACCEPTING CHEMOTAXIS PROTEIN 3"/>
    <property type="match status" value="1"/>
</dbReference>
<dbReference type="PROSITE" id="PS50111">
    <property type="entry name" value="CHEMOTAXIS_TRANSDUC_2"/>
    <property type="match status" value="1"/>
</dbReference>
<dbReference type="AlphaFoldDB" id="A0A5C4MVB3"/>
<keyword evidence="9" id="KW-1185">Reference proteome</keyword>
<dbReference type="GO" id="GO:0016020">
    <property type="term" value="C:membrane"/>
    <property type="evidence" value="ECO:0007669"/>
    <property type="project" value="InterPro"/>
</dbReference>
<evidence type="ECO:0000256" key="6">
    <source>
        <dbReference type="SAM" id="Phobius"/>
    </source>
</evidence>
<dbReference type="GO" id="GO:0007165">
    <property type="term" value="P:signal transduction"/>
    <property type="evidence" value="ECO:0007669"/>
    <property type="project" value="UniProtKB-KW"/>
</dbReference>
<evidence type="ECO:0000313" key="8">
    <source>
        <dbReference type="EMBL" id="TNC48934.1"/>
    </source>
</evidence>
<dbReference type="OrthoDB" id="8482111at2"/>
<keyword evidence="1" id="KW-0145">Chemotaxis</keyword>
<dbReference type="PRINTS" id="PR00260">
    <property type="entry name" value="CHEMTRNSDUCR"/>
</dbReference>
<reference evidence="8 9" key="1">
    <citation type="submission" date="2019-06" db="EMBL/GenBank/DDBJ databases">
        <title>YIM 131921 draft genome.</title>
        <authorList>
            <person name="Jiang L."/>
        </authorList>
    </citation>
    <scope>NUCLEOTIDE SEQUENCE [LARGE SCALE GENOMIC DNA]</scope>
    <source>
        <strain evidence="8 9">YIM 131921</strain>
    </source>
</reference>
<keyword evidence="6" id="KW-1133">Transmembrane helix</keyword>
<comment type="similarity">
    <text evidence="2">Belongs to the methyl-accepting chemotaxis (MCP) protein family.</text>
</comment>
<keyword evidence="4" id="KW-0175">Coiled coil</keyword>
<evidence type="ECO:0000256" key="3">
    <source>
        <dbReference type="PROSITE-ProRule" id="PRU00284"/>
    </source>
</evidence>
<dbReference type="GO" id="GO:0006935">
    <property type="term" value="P:chemotaxis"/>
    <property type="evidence" value="ECO:0007669"/>
    <property type="project" value="UniProtKB-KW"/>
</dbReference>
<feature type="region of interest" description="Disordered" evidence="5">
    <location>
        <begin position="1"/>
        <end position="28"/>
    </location>
</feature>
<dbReference type="InterPro" id="IPR051310">
    <property type="entry name" value="MCP_chemotaxis"/>
</dbReference>
<keyword evidence="6" id="KW-0812">Transmembrane</keyword>
<feature type="compositionally biased region" description="Basic and acidic residues" evidence="5">
    <location>
        <begin position="8"/>
        <end position="28"/>
    </location>
</feature>
<name>A0A5C4MVB3_9RHOB</name>
<dbReference type="InterPro" id="IPR004089">
    <property type="entry name" value="MCPsignal_dom"/>
</dbReference>
<feature type="transmembrane region" description="Helical" evidence="6">
    <location>
        <begin position="155"/>
        <end position="188"/>
    </location>
</feature>
<dbReference type="SUPFAM" id="SSF58104">
    <property type="entry name" value="Methyl-accepting chemotaxis protein (MCP) signaling domain"/>
    <property type="match status" value="1"/>
</dbReference>
<dbReference type="CDD" id="cd11386">
    <property type="entry name" value="MCP_signal"/>
    <property type="match status" value="1"/>
</dbReference>
<comment type="caution">
    <text evidence="8">The sequence shown here is derived from an EMBL/GenBank/DDBJ whole genome shotgun (WGS) entry which is preliminary data.</text>
</comment>
<dbReference type="InterPro" id="IPR004090">
    <property type="entry name" value="Chemotax_Me-accpt_rcpt"/>
</dbReference>
<keyword evidence="3" id="KW-0807">Transducer</keyword>
<gene>
    <name evidence="8" type="ORF">FHG66_12230</name>
</gene>
<proteinExistence type="inferred from homology"/>
<evidence type="ECO:0000256" key="5">
    <source>
        <dbReference type="SAM" id="MobiDB-lite"/>
    </source>
</evidence>
<feature type="coiled-coil region" evidence="4">
    <location>
        <begin position="235"/>
        <end position="269"/>
    </location>
</feature>
<evidence type="ECO:0000259" key="7">
    <source>
        <dbReference type="PROSITE" id="PS50111"/>
    </source>
</evidence>